<feature type="region of interest" description="Disordered" evidence="1">
    <location>
        <begin position="132"/>
        <end position="152"/>
    </location>
</feature>
<gene>
    <name evidence="3" type="ORF">GCM10009858_04040</name>
</gene>
<keyword evidence="2" id="KW-0732">Signal</keyword>
<feature type="signal peptide" evidence="2">
    <location>
        <begin position="1"/>
        <end position="22"/>
    </location>
</feature>
<feature type="chain" id="PRO_5046453014" evidence="2">
    <location>
        <begin position="23"/>
        <end position="152"/>
    </location>
</feature>
<evidence type="ECO:0000313" key="3">
    <source>
        <dbReference type="EMBL" id="GAA2469912.1"/>
    </source>
</evidence>
<protein>
    <submittedName>
        <fullName evidence="3">Uncharacterized protein</fullName>
    </submittedName>
</protein>
<evidence type="ECO:0000256" key="2">
    <source>
        <dbReference type="SAM" id="SignalP"/>
    </source>
</evidence>
<proteinExistence type="predicted"/>
<reference evidence="4" key="1">
    <citation type="journal article" date="2019" name="Int. J. Syst. Evol. Microbiol.">
        <title>The Global Catalogue of Microorganisms (GCM) 10K type strain sequencing project: providing services to taxonomists for standard genome sequencing and annotation.</title>
        <authorList>
            <consortium name="The Broad Institute Genomics Platform"/>
            <consortium name="The Broad Institute Genome Sequencing Center for Infectious Disease"/>
            <person name="Wu L."/>
            <person name="Ma J."/>
        </authorList>
    </citation>
    <scope>NUCLEOTIDE SEQUENCE [LARGE SCALE GENOMIC DNA]</scope>
    <source>
        <strain evidence="4">JCM 16259</strain>
    </source>
</reference>
<name>A0ABP5XW24_9MICO</name>
<dbReference type="PROSITE" id="PS51257">
    <property type="entry name" value="PROKAR_LIPOPROTEIN"/>
    <property type="match status" value="1"/>
</dbReference>
<sequence length="152" mass="15611">MNRPSKAGAVAVSLAATVVVSATSCSDGAQVPADRSAVTATSHAEGTTRLAGYSAASGKRELTIFVMVDQLATLRGVSVVSEDPERVTVSADLSRRPGNAVGMLGYVWRTVRLAKPLGPRRVVDASGTVVQPISPADVGPTPGPERTTWTPG</sequence>
<comment type="caution">
    <text evidence="3">The sequence shown here is derived from an EMBL/GenBank/DDBJ whole genome shotgun (WGS) entry which is preliminary data.</text>
</comment>
<evidence type="ECO:0000313" key="4">
    <source>
        <dbReference type="Proteomes" id="UP001500730"/>
    </source>
</evidence>
<keyword evidence="4" id="KW-1185">Reference proteome</keyword>
<accession>A0ABP5XW24</accession>
<dbReference type="Proteomes" id="UP001500730">
    <property type="component" value="Unassembled WGS sequence"/>
</dbReference>
<dbReference type="EMBL" id="BAAARE010000001">
    <property type="protein sequence ID" value="GAA2469912.1"/>
    <property type="molecule type" value="Genomic_DNA"/>
</dbReference>
<evidence type="ECO:0000256" key="1">
    <source>
        <dbReference type="SAM" id="MobiDB-lite"/>
    </source>
</evidence>
<organism evidence="3 4">
    <name type="scientific">Terrabacter carboxydivorans</name>
    <dbReference type="NCBI Taxonomy" id="619730"/>
    <lineage>
        <taxon>Bacteria</taxon>
        <taxon>Bacillati</taxon>
        <taxon>Actinomycetota</taxon>
        <taxon>Actinomycetes</taxon>
        <taxon>Micrococcales</taxon>
        <taxon>Intrasporangiaceae</taxon>
        <taxon>Terrabacter</taxon>
    </lineage>
</organism>